<evidence type="ECO:0000256" key="7">
    <source>
        <dbReference type="ARBA" id="ARBA00023303"/>
    </source>
</evidence>
<dbReference type="Pfam" id="PF07885">
    <property type="entry name" value="Ion_trans_2"/>
    <property type="match status" value="1"/>
</dbReference>
<evidence type="ECO:0000313" key="11">
    <source>
        <dbReference type="WBParaSite" id="PSU_v2.g20443.t1"/>
    </source>
</evidence>
<evidence type="ECO:0000256" key="6">
    <source>
        <dbReference type="ARBA" id="ARBA00023136"/>
    </source>
</evidence>
<keyword evidence="2" id="KW-0813">Transport</keyword>
<dbReference type="GO" id="GO:0022841">
    <property type="term" value="F:potassium ion leak channel activity"/>
    <property type="evidence" value="ECO:0007669"/>
    <property type="project" value="TreeGrafter"/>
</dbReference>
<keyword evidence="5" id="KW-0406">Ion transport</keyword>
<evidence type="ECO:0000256" key="2">
    <source>
        <dbReference type="ARBA" id="ARBA00022448"/>
    </source>
</evidence>
<accession>A0A914YM41</accession>
<feature type="transmembrane region" description="Helical" evidence="8">
    <location>
        <begin position="108"/>
        <end position="130"/>
    </location>
</feature>
<proteinExistence type="predicted"/>
<protein>
    <submittedName>
        <fullName evidence="11">Potassium channel domain-containing protein</fullName>
    </submittedName>
</protein>
<keyword evidence="3 8" id="KW-0812">Transmembrane</keyword>
<dbReference type="Gene3D" id="1.10.287.70">
    <property type="match status" value="1"/>
</dbReference>
<feature type="domain" description="Potassium channel" evidence="9">
    <location>
        <begin position="2"/>
        <end position="44"/>
    </location>
</feature>
<dbReference type="PANTHER" id="PTHR11003">
    <property type="entry name" value="POTASSIUM CHANNEL, SUBFAMILY K"/>
    <property type="match status" value="1"/>
</dbReference>
<comment type="subcellular location">
    <subcellularLocation>
        <location evidence="1">Membrane</location>
        <topology evidence="1">Multi-pass membrane protein</topology>
    </subcellularLocation>
</comment>
<dbReference type="AlphaFoldDB" id="A0A914YM41"/>
<keyword evidence="10" id="KW-1185">Reference proteome</keyword>
<reference evidence="11" key="1">
    <citation type="submission" date="2022-11" db="UniProtKB">
        <authorList>
            <consortium name="WormBaseParasite"/>
        </authorList>
    </citation>
    <scope>IDENTIFICATION</scope>
</reference>
<evidence type="ECO:0000256" key="3">
    <source>
        <dbReference type="ARBA" id="ARBA00022692"/>
    </source>
</evidence>
<organism evidence="10 11">
    <name type="scientific">Panagrolaimus superbus</name>
    <dbReference type="NCBI Taxonomy" id="310955"/>
    <lineage>
        <taxon>Eukaryota</taxon>
        <taxon>Metazoa</taxon>
        <taxon>Ecdysozoa</taxon>
        <taxon>Nematoda</taxon>
        <taxon>Chromadorea</taxon>
        <taxon>Rhabditida</taxon>
        <taxon>Tylenchina</taxon>
        <taxon>Panagrolaimomorpha</taxon>
        <taxon>Panagrolaimoidea</taxon>
        <taxon>Panagrolaimidae</taxon>
        <taxon>Panagrolaimus</taxon>
    </lineage>
</organism>
<dbReference type="InterPro" id="IPR013099">
    <property type="entry name" value="K_chnl_dom"/>
</dbReference>
<dbReference type="SUPFAM" id="SSF81324">
    <property type="entry name" value="Voltage-gated potassium channels"/>
    <property type="match status" value="1"/>
</dbReference>
<keyword evidence="6 8" id="KW-0472">Membrane</keyword>
<sequence length="134" mass="14789">MITTLGYGILDPMTINGRVFAVIFGCLGIPITVIMFSNFGRYLQSLEVALTRLCCRRKSRQRIKDEDIQDGESMAGGLTEIDAEVSIDGSEESSIDLLDDMEQISAPLLIGTVILYMVSKLCFSVIMTCIKIIK</sequence>
<evidence type="ECO:0000256" key="8">
    <source>
        <dbReference type="SAM" id="Phobius"/>
    </source>
</evidence>
<keyword evidence="7" id="KW-0407">Ion channel</keyword>
<dbReference type="GO" id="GO:0030322">
    <property type="term" value="P:stabilization of membrane potential"/>
    <property type="evidence" value="ECO:0007669"/>
    <property type="project" value="TreeGrafter"/>
</dbReference>
<evidence type="ECO:0000256" key="5">
    <source>
        <dbReference type="ARBA" id="ARBA00023065"/>
    </source>
</evidence>
<evidence type="ECO:0000256" key="1">
    <source>
        <dbReference type="ARBA" id="ARBA00004141"/>
    </source>
</evidence>
<dbReference type="InterPro" id="IPR003280">
    <property type="entry name" value="2pore_dom_K_chnl"/>
</dbReference>
<dbReference type="GO" id="GO:0015271">
    <property type="term" value="F:outward rectifier potassium channel activity"/>
    <property type="evidence" value="ECO:0007669"/>
    <property type="project" value="TreeGrafter"/>
</dbReference>
<evidence type="ECO:0000313" key="10">
    <source>
        <dbReference type="Proteomes" id="UP000887577"/>
    </source>
</evidence>
<keyword evidence="4 8" id="KW-1133">Transmembrane helix</keyword>
<evidence type="ECO:0000259" key="9">
    <source>
        <dbReference type="Pfam" id="PF07885"/>
    </source>
</evidence>
<dbReference type="GO" id="GO:0005886">
    <property type="term" value="C:plasma membrane"/>
    <property type="evidence" value="ECO:0007669"/>
    <property type="project" value="TreeGrafter"/>
</dbReference>
<name>A0A914YM41_9BILA</name>
<dbReference type="Proteomes" id="UP000887577">
    <property type="component" value="Unplaced"/>
</dbReference>
<dbReference type="WBParaSite" id="PSU_v2.g20443.t1">
    <property type="protein sequence ID" value="PSU_v2.g20443.t1"/>
    <property type="gene ID" value="PSU_v2.g20443"/>
</dbReference>
<evidence type="ECO:0000256" key="4">
    <source>
        <dbReference type="ARBA" id="ARBA00022989"/>
    </source>
</evidence>
<dbReference type="PANTHER" id="PTHR11003:SF69">
    <property type="entry name" value="POTASSIUM CHANNEL DOMAIN-CONTAINING PROTEIN"/>
    <property type="match status" value="1"/>
</dbReference>
<feature type="transmembrane region" description="Helical" evidence="8">
    <location>
        <begin position="19"/>
        <end position="39"/>
    </location>
</feature>